<sequence>MLQENRDYIGMSSYQCVIWIRNRDETTSVQSLETSGPINGGDTNCFSTTKKPFHHFTGDWTLVHLRQTRGSLHVSLSVAEHPVEVKGSETADFGPFIANFNLRLAKSFDDLSRQSVLGEFAHSSLRSKSLSDIAYMSGGCLQPLQASTAVYVDVWEEERTESMSGVDTPNAHRQESDSTLLDIAGGFTNSPLTEVTGYTQVKDLIRLPVTSLKPASPNHGTNELSLFICCSF</sequence>
<evidence type="ECO:0000313" key="2">
    <source>
        <dbReference type="Proteomes" id="UP001642483"/>
    </source>
</evidence>
<gene>
    <name evidence="1" type="ORF">CVLEPA_LOCUS21367</name>
</gene>
<name>A0ABP0GC27_CLALP</name>
<comment type="caution">
    <text evidence="1">The sequence shown here is derived from an EMBL/GenBank/DDBJ whole genome shotgun (WGS) entry which is preliminary data.</text>
</comment>
<evidence type="ECO:0000313" key="1">
    <source>
        <dbReference type="EMBL" id="CAK8689348.1"/>
    </source>
</evidence>
<organism evidence="1 2">
    <name type="scientific">Clavelina lepadiformis</name>
    <name type="common">Light-bulb sea squirt</name>
    <name type="synonym">Ascidia lepadiformis</name>
    <dbReference type="NCBI Taxonomy" id="159417"/>
    <lineage>
        <taxon>Eukaryota</taxon>
        <taxon>Metazoa</taxon>
        <taxon>Chordata</taxon>
        <taxon>Tunicata</taxon>
        <taxon>Ascidiacea</taxon>
        <taxon>Aplousobranchia</taxon>
        <taxon>Clavelinidae</taxon>
        <taxon>Clavelina</taxon>
    </lineage>
</organism>
<reference evidence="1 2" key="1">
    <citation type="submission" date="2024-02" db="EMBL/GenBank/DDBJ databases">
        <authorList>
            <person name="Daric V."/>
            <person name="Darras S."/>
        </authorList>
    </citation>
    <scope>NUCLEOTIDE SEQUENCE [LARGE SCALE GENOMIC DNA]</scope>
</reference>
<accession>A0ABP0GC27</accession>
<keyword evidence="2" id="KW-1185">Reference proteome</keyword>
<dbReference type="EMBL" id="CAWYQH010000108">
    <property type="protein sequence ID" value="CAK8689348.1"/>
    <property type="molecule type" value="Genomic_DNA"/>
</dbReference>
<proteinExistence type="predicted"/>
<dbReference type="Proteomes" id="UP001642483">
    <property type="component" value="Unassembled WGS sequence"/>
</dbReference>
<protein>
    <submittedName>
        <fullName evidence="1">Uncharacterized protein</fullName>
    </submittedName>
</protein>